<organism evidence="7 8">
    <name type="scientific">Dictyobacter formicarum</name>
    <dbReference type="NCBI Taxonomy" id="2778368"/>
    <lineage>
        <taxon>Bacteria</taxon>
        <taxon>Bacillati</taxon>
        <taxon>Chloroflexota</taxon>
        <taxon>Ktedonobacteria</taxon>
        <taxon>Ktedonobacterales</taxon>
        <taxon>Dictyobacteraceae</taxon>
        <taxon>Dictyobacter</taxon>
    </lineage>
</organism>
<feature type="signal peptide" evidence="5">
    <location>
        <begin position="1"/>
        <end position="34"/>
    </location>
</feature>
<evidence type="ECO:0000256" key="4">
    <source>
        <dbReference type="ARBA" id="ARBA00023316"/>
    </source>
</evidence>
<feature type="chain" id="PRO_5046849934" description="N-acetylmuramoyl-L-alanine amidase" evidence="5">
    <location>
        <begin position="35"/>
        <end position="607"/>
    </location>
</feature>
<dbReference type="InterPro" id="IPR002502">
    <property type="entry name" value="Amidase_domain"/>
</dbReference>
<dbReference type="PANTHER" id="PTHR30417:SF1">
    <property type="entry name" value="N-ACETYLMURAMOYL-L-ALANINE AMIDASE AMID"/>
    <property type="match status" value="1"/>
</dbReference>
<dbReference type="Proteomes" id="UP000635565">
    <property type="component" value="Unassembled WGS sequence"/>
</dbReference>
<evidence type="ECO:0000256" key="5">
    <source>
        <dbReference type="SAM" id="SignalP"/>
    </source>
</evidence>
<keyword evidence="8" id="KW-1185">Reference proteome</keyword>
<evidence type="ECO:0000256" key="3">
    <source>
        <dbReference type="ARBA" id="ARBA00022801"/>
    </source>
</evidence>
<dbReference type="RefSeq" id="WP_201365660.1">
    <property type="nucleotide sequence ID" value="NZ_BNJJ01000021.1"/>
</dbReference>
<dbReference type="Gene3D" id="3.40.80.10">
    <property type="entry name" value="Peptidoglycan recognition protein-like"/>
    <property type="match status" value="1"/>
</dbReference>
<dbReference type="InterPro" id="IPR051206">
    <property type="entry name" value="NAMLAA_amidase_2"/>
</dbReference>
<name>A0ABQ3VQV0_9CHLR</name>
<evidence type="ECO:0000256" key="2">
    <source>
        <dbReference type="ARBA" id="ARBA00011901"/>
    </source>
</evidence>
<dbReference type="SMART" id="SM00644">
    <property type="entry name" value="Ami_2"/>
    <property type="match status" value="1"/>
</dbReference>
<comment type="caution">
    <text evidence="7">The sequence shown here is derived from an EMBL/GenBank/DDBJ whole genome shotgun (WGS) entry which is preliminary data.</text>
</comment>
<dbReference type="EMBL" id="BNJJ01000021">
    <property type="protein sequence ID" value="GHO88086.1"/>
    <property type="molecule type" value="Genomic_DNA"/>
</dbReference>
<keyword evidence="5" id="KW-0732">Signal</keyword>
<accession>A0ABQ3VQV0</accession>
<dbReference type="PANTHER" id="PTHR30417">
    <property type="entry name" value="N-ACETYLMURAMOYL-L-ALANINE AMIDASE AMID"/>
    <property type="match status" value="1"/>
</dbReference>
<dbReference type="SUPFAM" id="SSF55846">
    <property type="entry name" value="N-acetylmuramoyl-L-alanine amidase-like"/>
    <property type="match status" value="1"/>
</dbReference>
<gene>
    <name evidence="7" type="ORF">KSZ_60920</name>
</gene>
<evidence type="ECO:0000259" key="6">
    <source>
        <dbReference type="SMART" id="SM00644"/>
    </source>
</evidence>
<evidence type="ECO:0000313" key="7">
    <source>
        <dbReference type="EMBL" id="GHO88086.1"/>
    </source>
</evidence>
<sequence length="607" mass="65472">MHRSMSLSRLSLSAIFTLLVLFASLMGSSPTANAQTVSNDKIGSAFDQASRESGVPSSLLKALCYMEGRLSNHGGSPSIDDGFGCMHLVKNKHADTLDQAAGLLHVNANLLKTDIATNIRGGAAVLRAEALQLSSTHTVPSNLADWYGAVAEYSHATVRPTAIMYADALYHILNTGFSAQSDAGETITLAAQTVKPNTGTANAVKSPFTIPAGCNATPTGDYPAAVNCLLDPNTFDCTLPPTLYPPCNYEERSGAGYPLPVDYVVIHDTEGSLQDALNAFQNTDPQTSAGAAANYIVDSDGTVYQMVHDVDFTYNCGNYWYNQHSVGIENVGYDATGFQWYNAAQYLGSAKLVAYLLKKYNLPLDHNHIVSHGTVPPPLYPYGPNHVDPGPYWLWDYYFGLIHSQGVPYPQEESTKGTIELHTQKHLDKGGVESPADFNFFYLYNGPSTKSGLIPQYSNPTDITDETNNVEADISYAYLAKVKDPAGTGDTLYEIWYGEDDQVHSNPSSQFQDAKLVWLAVPPDADVTEGTGTLVSINSSSATIFVDGDPISGYILGGVPNGAVFVSGYTVVQDNSTTLWYEINFSHRQAFVPASDVTIVHTSTVKQ</sequence>
<comment type="catalytic activity">
    <reaction evidence="1">
        <text>Hydrolyzes the link between N-acetylmuramoyl residues and L-amino acid residues in certain cell-wall glycopeptides.</text>
        <dbReference type="EC" id="3.5.1.28"/>
    </reaction>
</comment>
<dbReference type="InterPro" id="IPR036505">
    <property type="entry name" value="Amidase/PGRP_sf"/>
</dbReference>
<proteinExistence type="predicted"/>
<dbReference type="EC" id="3.5.1.28" evidence="2"/>
<keyword evidence="4" id="KW-0961">Cell wall biogenesis/degradation</keyword>
<feature type="domain" description="N-acetylmuramoyl-L-alanine amidase" evidence="6">
    <location>
        <begin position="249"/>
        <end position="390"/>
    </location>
</feature>
<evidence type="ECO:0000313" key="8">
    <source>
        <dbReference type="Proteomes" id="UP000635565"/>
    </source>
</evidence>
<dbReference type="Pfam" id="PF01510">
    <property type="entry name" value="Amidase_2"/>
    <property type="match status" value="1"/>
</dbReference>
<dbReference type="CDD" id="cd06583">
    <property type="entry name" value="PGRP"/>
    <property type="match status" value="1"/>
</dbReference>
<keyword evidence="3" id="KW-0378">Hydrolase</keyword>
<reference evidence="7 8" key="1">
    <citation type="journal article" date="2021" name="Int. J. Syst. Evol. Microbiol.">
        <title>Reticulibacter mediterranei gen. nov., sp. nov., within the new family Reticulibacteraceae fam. nov., and Ktedonospora formicarum gen. nov., sp. nov., Ktedonobacter robiniae sp. nov., Dictyobacter formicarum sp. nov. and Dictyobacter arantiisoli sp. nov., belonging to the class Ktedonobacteria.</title>
        <authorList>
            <person name="Yabe S."/>
            <person name="Zheng Y."/>
            <person name="Wang C.M."/>
            <person name="Sakai Y."/>
            <person name="Abe K."/>
            <person name="Yokota A."/>
            <person name="Donadio S."/>
            <person name="Cavaletti L."/>
            <person name="Monciardini P."/>
        </authorList>
    </citation>
    <scope>NUCLEOTIDE SEQUENCE [LARGE SCALE GENOMIC DNA]</scope>
    <source>
        <strain evidence="7 8">SOSP1-9</strain>
    </source>
</reference>
<dbReference type="Gene3D" id="1.10.530.10">
    <property type="match status" value="1"/>
</dbReference>
<evidence type="ECO:0000256" key="1">
    <source>
        <dbReference type="ARBA" id="ARBA00001561"/>
    </source>
</evidence>
<protein>
    <recommendedName>
        <fullName evidence="2">N-acetylmuramoyl-L-alanine amidase</fullName>
        <ecNumber evidence="2">3.5.1.28</ecNumber>
    </recommendedName>
</protein>